<organism evidence="9 10">
    <name type="scientific">Geotrichum candidum</name>
    <name type="common">Oospora lactis</name>
    <name type="synonym">Dipodascus geotrichum</name>
    <dbReference type="NCBI Taxonomy" id="1173061"/>
    <lineage>
        <taxon>Eukaryota</taxon>
        <taxon>Fungi</taxon>
        <taxon>Dikarya</taxon>
        <taxon>Ascomycota</taxon>
        <taxon>Saccharomycotina</taxon>
        <taxon>Dipodascomycetes</taxon>
        <taxon>Dipodascales</taxon>
        <taxon>Dipodascaceae</taxon>
        <taxon>Geotrichum</taxon>
    </lineage>
</organism>
<dbReference type="AlphaFoldDB" id="A0A0J9XGR4"/>
<dbReference type="PANTHER" id="PTHR12100">
    <property type="entry name" value="SEC10"/>
    <property type="match status" value="1"/>
</dbReference>
<dbReference type="Pfam" id="PF07393">
    <property type="entry name" value="Sec10_HB"/>
    <property type="match status" value="1"/>
</dbReference>
<evidence type="ECO:0000256" key="2">
    <source>
        <dbReference type="ARBA" id="ARBA00022448"/>
    </source>
</evidence>
<keyword evidence="2" id="KW-0813">Transport</keyword>
<reference evidence="9" key="1">
    <citation type="submission" date="2014-03" db="EMBL/GenBank/DDBJ databases">
        <authorList>
            <person name="Casaregola S."/>
        </authorList>
    </citation>
    <scope>NUCLEOTIDE SEQUENCE [LARGE SCALE GENOMIC DNA]</scope>
    <source>
        <strain evidence="9">CLIB 918</strain>
    </source>
</reference>
<comment type="caution">
    <text evidence="9">The sequence shown here is derived from an EMBL/GenBank/DDBJ whole genome shotgun (WGS) entry which is preliminary data.</text>
</comment>
<dbReference type="InterPro" id="IPR048627">
    <property type="entry name" value="Sec10_HB"/>
</dbReference>
<sequence length="817" mass="92425">MSLYGLDEHAQNLLKEETFKDRFSAKDFIEQLSKNHTGLASSTEALDPKPYIRTFEAALQQLQQIQLSVTEKEAIASKQVETAEILHSQEVINISQNFGNVLRDFGTLDNTVADIYTATSDLNIHLEKLSVQYEKSVESSFLINCYLAFYRKGSCLELDKLWEGMTMERRRCANVTRQLQILAKKIDKVENAENARNGIDKFAEKLERDLLTDFDNAYRSADLAAMKDSADILTDFNGGGSVIQMFVNQHDYFIVQEKLVNTDTLQSEELWIKLSDPDGDSKELEDIMQTLIDEIEQVIVTEMEIIKKVFRNSVAILKVFLQRVFAQRIQQQVEACLMIAEEKSTLAYMRSLHICYSKVGALTKSLKDVFATQSIDNEGELTALLDQNFADIFVPYIESGRYFEAEVKNLNQIITFVLGKFAEMHSHKLSRDHSILSRFTSSSEHNKETSREGQTNSSSASISEKGQGRIGQLMRAVRLERSNSHHKLADDDESEEYEPDISLEQIQKILSYAAESIKRDLELADSKEIPNDAKAFLHLLLDGLGRDVAEMLLDESITNSSNQEAKTVDLGFLKVIRQVSGFIFLISSMIHTVIAPMLSNNTVLKGHTINSLNAFLKRCETKMNNIIQSAIDLSLARITYFLNKQKKKDYAFKSGSEESVSTTQTCIEVCHFLGHIHAVATISLDGRNLELFLHEVGTSFKGLLLDHYKKFNVSAPGALVLSKDVQEYQMEIDKWNISELSEEFGVLHSVANLFTAQPDAIQSLIRGSNLSQVKPYILKEYLQRRVDYFTAGVNVFVSPNLMRERAVAIPVPMYPMM</sequence>
<dbReference type="Pfam" id="PF20667">
    <property type="entry name" value="Sec10_N"/>
    <property type="match status" value="1"/>
</dbReference>
<dbReference type="GO" id="GO:0006893">
    <property type="term" value="P:Golgi to plasma membrane transport"/>
    <property type="evidence" value="ECO:0007669"/>
    <property type="project" value="TreeGrafter"/>
</dbReference>
<evidence type="ECO:0000313" key="10">
    <source>
        <dbReference type="Proteomes" id="UP000242525"/>
    </source>
</evidence>
<dbReference type="PANTHER" id="PTHR12100:SF0">
    <property type="entry name" value="EXOCYST COMPLEX COMPONENT 5"/>
    <property type="match status" value="1"/>
</dbReference>
<dbReference type="GO" id="GO:0000145">
    <property type="term" value="C:exocyst"/>
    <property type="evidence" value="ECO:0007669"/>
    <property type="project" value="TreeGrafter"/>
</dbReference>
<feature type="coiled-coil region" evidence="5">
    <location>
        <begin position="172"/>
        <end position="209"/>
    </location>
</feature>
<dbReference type="Proteomes" id="UP000242525">
    <property type="component" value="Unassembled WGS sequence"/>
</dbReference>
<dbReference type="GO" id="GO:0006887">
    <property type="term" value="P:exocytosis"/>
    <property type="evidence" value="ECO:0007669"/>
    <property type="project" value="UniProtKB-KW"/>
</dbReference>
<protein>
    <submittedName>
        <fullName evidence="9">Similar to Saccharomyces cerevisiae YLR166C SEC10 Essential 100kDa subunit of the exocyst complex</fullName>
    </submittedName>
</protein>
<proteinExistence type="inferred from homology"/>
<keyword evidence="10" id="KW-1185">Reference proteome</keyword>
<evidence type="ECO:0000313" key="9">
    <source>
        <dbReference type="EMBL" id="CDO56605.1"/>
    </source>
</evidence>
<keyword evidence="3" id="KW-0268">Exocytosis</keyword>
<accession>A0A0J9XGR4</accession>
<evidence type="ECO:0000256" key="1">
    <source>
        <dbReference type="ARBA" id="ARBA00006572"/>
    </source>
</evidence>
<feature type="compositionally biased region" description="Polar residues" evidence="6">
    <location>
        <begin position="452"/>
        <end position="464"/>
    </location>
</feature>
<dbReference type="InterPro" id="IPR048625">
    <property type="entry name" value="Sec10_N"/>
</dbReference>
<keyword evidence="4 5" id="KW-0175">Coiled coil</keyword>
<evidence type="ECO:0000256" key="3">
    <source>
        <dbReference type="ARBA" id="ARBA00022483"/>
    </source>
</evidence>
<evidence type="ECO:0000256" key="5">
    <source>
        <dbReference type="SAM" id="Coils"/>
    </source>
</evidence>
<evidence type="ECO:0000259" key="8">
    <source>
        <dbReference type="Pfam" id="PF20667"/>
    </source>
</evidence>
<feature type="region of interest" description="Disordered" evidence="6">
    <location>
        <begin position="439"/>
        <end position="469"/>
    </location>
</feature>
<evidence type="ECO:0000256" key="4">
    <source>
        <dbReference type="ARBA" id="ARBA00023054"/>
    </source>
</evidence>
<feature type="domain" description="Exocyst complex component Sec10-like alpha-helical bundle" evidence="7">
    <location>
        <begin position="171"/>
        <end position="794"/>
    </location>
</feature>
<dbReference type="InterPro" id="IPR009976">
    <property type="entry name" value="Sec10-like"/>
</dbReference>
<feature type="domain" description="Exocyst complex component Sec10 N-terminal" evidence="8">
    <location>
        <begin position="48"/>
        <end position="163"/>
    </location>
</feature>
<dbReference type="STRING" id="1173061.A0A0J9XGR4"/>
<comment type="similarity">
    <text evidence="1">Belongs to the SEC10 family.</text>
</comment>
<name>A0A0J9XGR4_GEOCN</name>
<evidence type="ECO:0000259" key="7">
    <source>
        <dbReference type="Pfam" id="PF07393"/>
    </source>
</evidence>
<gene>
    <name evidence="9" type="ORF">BN980_GECA16s00263g</name>
</gene>
<evidence type="ECO:0000256" key="6">
    <source>
        <dbReference type="SAM" id="MobiDB-lite"/>
    </source>
</evidence>
<dbReference type="OrthoDB" id="125856at2759"/>
<dbReference type="EMBL" id="CCBN010000016">
    <property type="protein sequence ID" value="CDO56605.1"/>
    <property type="molecule type" value="Genomic_DNA"/>
</dbReference>